<reference evidence="1 2" key="1">
    <citation type="journal article" date="2021" name="Nat. Plants">
        <title>The Taxus genome provides insights into paclitaxel biosynthesis.</title>
        <authorList>
            <person name="Xiong X."/>
            <person name="Gou J."/>
            <person name="Liao Q."/>
            <person name="Li Y."/>
            <person name="Zhou Q."/>
            <person name="Bi G."/>
            <person name="Li C."/>
            <person name="Du R."/>
            <person name="Wang X."/>
            <person name="Sun T."/>
            <person name="Guo L."/>
            <person name="Liang H."/>
            <person name="Lu P."/>
            <person name="Wu Y."/>
            <person name="Zhang Z."/>
            <person name="Ro D.K."/>
            <person name="Shang Y."/>
            <person name="Huang S."/>
            <person name="Yan J."/>
        </authorList>
    </citation>
    <scope>NUCLEOTIDE SEQUENCE [LARGE SCALE GENOMIC DNA]</scope>
    <source>
        <strain evidence="1">Ta-2019</strain>
    </source>
</reference>
<feature type="non-terminal residue" evidence="1">
    <location>
        <position position="1"/>
    </location>
</feature>
<organism evidence="1 2">
    <name type="scientific">Taxus chinensis</name>
    <name type="common">Chinese yew</name>
    <name type="synonym">Taxus wallichiana var. chinensis</name>
    <dbReference type="NCBI Taxonomy" id="29808"/>
    <lineage>
        <taxon>Eukaryota</taxon>
        <taxon>Viridiplantae</taxon>
        <taxon>Streptophyta</taxon>
        <taxon>Embryophyta</taxon>
        <taxon>Tracheophyta</taxon>
        <taxon>Spermatophyta</taxon>
        <taxon>Pinopsida</taxon>
        <taxon>Pinidae</taxon>
        <taxon>Conifers II</taxon>
        <taxon>Cupressales</taxon>
        <taxon>Taxaceae</taxon>
        <taxon>Taxus</taxon>
    </lineage>
</organism>
<dbReference type="EMBL" id="JAHRHJ020000003">
    <property type="protein sequence ID" value="KAH9322958.1"/>
    <property type="molecule type" value="Genomic_DNA"/>
</dbReference>
<evidence type="ECO:0000313" key="1">
    <source>
        <dbReference type="EMBL" id="KAH9322958.1"/>
    </source>
</evidence>
<gene>
    <name evidence="1" type="ORF">KI387_017597</name>
</gene>
<dbReference type="Proteomes" id="UP000824469">
    <property type="component" value="Unassembled WGS sequence"/>
</dbReference>
<protein>
    <submittedName>
        <fullName evidence="1">Uncharacterized protein</fullName>
    </submittedName>
</protein>
<comment type="caution">
    <text evidence="1">The sequence shown here is derived from an EMBL/GenBank/DDBJ whole genome shotgun (WGS) entry which is preliminary data.</text>
</comment>
<keyword evidence="2" id="KW-1185">Reference proteome</keyword>
<name>A0AA38GJB4_TAXCH</name>
<accession>A0AA38GJB4</accession>
<sequence>NFPTYLDHDKFQQTIECQQKYNSISREFHVDNKRIIVKLQRVEDILNVNSWQKDIHNLKFDELKKVGQRLQEFKTTLDEIEKEQNSQPSSALGLMGSCGHSFMAPQSSPTMHGV</sequence>
<evidence type="ECO:0000313" key="2">
    <source>
        <dbReference type="Proteomes" id="UP000824469"/>
    </source>
</evidence>
<dbReference type="AlphaFoldDB" id="A0AA38GJB4"/>
<proteinExistence type="predicted"/>